<keyword evidence="2" id="KW-1185">Reference proteome</keyword>
<gene>
    <name evidence="1" type="ORF">Tco_1058576</name>
</gene>
<name>A0ABQ5H8S5_9ASTR</name>
<reference evidence="1" key="2">
    <citation type="submission" date="2022-01" db="EMBL/GenBank/DDBJ databases">
        <authorList>
            <person name="Yamashiro T."/>
            <person name="Shiraishi A."/>
            <person name="Satake H."/>
            <person name="Nakayama K."/>
        </authorList>
    </citation>
    <scope>NUCLEOTIDE SEQUENCE</scope>
</reference>
<proteinExistence type="predicted"/>
<accession>A0ABQ5H8S5</accession>
<evidence type="ECO:0000313" key="1">
    <source>
        <dbReference type="EMBL" id="GJT84234.1"/>
    </source>
</evidence>
<dbReference type="EMBL" id="BQNB010019339">
    <property type="protein sequence ID" value="GJT84234.1"/>
    <property type="molecule type" value="Genomic_DNA"/>
</dbReference>
<organism evidence="1 2">
    <name type="scientific">Tanacetum coccineum</name>
    <dbReference type="NCBI Taxonomy" id="301880"/>
    <lineage>
        <taxon>Eukaryota</taxon>
        <taxon>Viridiplantae</taxon>
        <taxon>Streptophyta</taxon>
        <taxon>Embryophyta</taxon>
        <taxon>Tracheophyta</taxon>
        <taxon>Spermatophyta</taxon>
        <taxon>Magnoliopsida</taxon>
        <taxon>eudicotyledons</taxon>
        <taxon>Gunneridae</taxon>
        <taxon>Pentapetalae</taxon>
        <taxon>asterids</taxon>
        <taxon>campanulids</taxon>
        <taxon>Asterales</taxon>
        <taxon>Asteraceae</taxon>
        <taxon>Asteroideae</taxon>
        <taxon>Anthemideae</taxon>
        <taxon>Anthemidinae</taxon>
        <taxon>Tanacetum</taxon>
    </lineage>
</organism>
<sequence length="149" mass="16893">METTGRDFLLYGRNACHLTRITATNKVPLRELIPLEVTAQESVVTKVYTRRPKIGNITISRIYYVEGLGHNLFSVGQFCDSDLEVAFRKHTCFVRNLEGVDLFSGSRETNLYTLLIGNMMAFSPFVLVQSLKRPKSGLCHRSIVKFNFG</sequence>
<comment type="caution">
    <text evidence="1">The sequence shown here is derived from an EMBL/GenBank/DDBJ whole genome shotgun (WGS) entry which is preliminary data.</text>
</comment>
<reference evidence="1" key="1">
    <citation type="journal article" date="2022" name="Int. J. Mol. Sci.">
        <title>Draft Genome of Tanacetum Coccineum: Genomic Comparison of Closely Related Tanacetum-Family Plants.</title>
        <authorList>
            <person name="Yamashiro T."/>
            <person name="Shiraishi A."/>
            <person name="Nakayama K."/>
            <person name="Satake H."/>
        </authorList>
    </citation>
    <scope>NUCLEOTIDE SEQUENCE</scope>
</reference>
<protein>
    <recommendedName>
        <fullName evidence="3">Integrase, catalytic region, zinc finger, CCHC-type, peptidase aspartic, catalytic</fullName>
    </recommendedName>
</protein>
<dbReference type="Proteomes" id="UP001151760">
    <property type="component" value="Unassembled WGS sequence"/>
</dbReference>
<evidence type="ECO:0000313" key="2">
    <source>
        <dbReference type="Proteomes" id="UP001151760"/>
    </source>
</evidence>
<evidence type="ECO:0008006" key="3">
    <source>
        <dbReference type="Google" id="ProtNLM"/>
    </source>
</evidence>